<feature type="active site" evidence="6">
    <location>
        <position position="265"/>
    </location>
</feature>
<dbReference type="InterPro" id="IPR008183">
    <property type="entry name" value="Aldose_1/G6P_1-epimerase"/>
</dbReference>
<accession>V2YBG8</accession>
<dbReference type="GO" id="GO:0030246">
    <property type="term" value="F:carbohydrate binding"/>
    <property type="evidence" value="ECO:0007669"/>
    <property type="project" value="UniProtKB-UniRule"/>
</dbReference>
<evidence type="ECO:0000256" key="4">
    <source>
        <dbReference type="ARBA" id="ARBA00023235"/>
    </source>
</evidence>
<dbReference type="HOGENOM" id="CLU_048345_1_0_1"/>
<dbReference type="Pfam" id="PF01263">
    <property type="entry name" value="Aldose_epim"/>
    <property type="match status" value="1"/>
</dbReference>
<dbReference type="KEGG" id="mrr:Moror_13120"/>
<dbReference type="STRING" id="1381753.V2YBG8"/>
<organism evidence="8 9">
    <name type="scientific">Moniliophthora roreri (strain MCA 2997)</name>
    <name type="common">Cocoa frosty pod rot fungus</name>
    <name type="synonym">Crinipellis roreri</name>
    <dbReference type="NCBI Taxonomy" id="1381753"/>
    <lineage>
        <taxon>Eukaryota</taxon>
        <taxon>Fungi</taxon>
        <taxon>Dikarya</taxon>
        <taxon>Basidiomycota</taxon>
        <taxon>Agaricomycotina</taxon>
        <taxon>Agaricomycetes</taxon>
        <taxon>Agaricomycetidae</taxon>
        <taxon>Agaricales</taxon>
        <taxon>Marasmiineae</taxon>
        <taxon>Marasmiaceae</taxon>
        <taxon>Moniliophthora</taxon>
    </lineage>
</organism>
<dbReference type="InterPro" id="IPR025532">
    <property type="entry name" value="G6P_1-epimerase"/>
</dbReference>
<dbReference type="GO" id="GO:0047938">
    <property type="term" value="F:glucose-6-phosphate 1-epimerase activity"/>
    <property type="evidence" value="ECO:0007669"/>
    <property type="project" value="UniProtKB-UniRule"/>
</dbReference>
<keyword evidence="4 5" id="KW-0413">Isomerase</keyword>
<dbReference type="Gene3D" id="2.70.98.10">
    <property type="match status" value="1"/>
</dbReference>
<dbReference type="Proteomes" id="UP000017559">
    <property type="component" value="Unassembled WGS sequence"/>
</dbReference>
<keyword evidence="9" id="KW-1185">Reference proteome</keyword>
<evidence type="ECO:0000256" key="7">
    <source>
        <dbReference type="PIRSR" id="PIRSR016020-2"/>
    </source>
</evidence>
<name>V2YBG8_MONRO</name>
<proteinExistence type="inferred from homology"/>
<gene>
    <name evidence="8" type="ORF">Moror_13120</name>
</gene>
<dbReference type="PANTHER" id="PTHR11122:SF13">
    <property type="entry name" value="GLUCOSE-6-PHOSPHATE 1-EPIMERASE"/>
    <property type="match status" value="1"/>
</dbReference>
<evidence type="ECO:0000256" key="6">
    <source>
        <dbReference type="PIRSR" id="PIRSR016020-1"/>
    </source>
</evidence>
<dbReference type="PANTHER" id="PTHR11122">
    <property type="entry name" value="APOSPORY-ASSOCIATED PROTEIN C-RELATED"/>
    <property type="match status" value="1"/>
</dbReference>
<dbReference type="EC" id="5.1.3.15" evidence="3 5"/>
<dbReference type="GO" id="GO:0005737">
    <property type="term" value="C:cytoplasm"/>
    <property type="evidence" value="ECO:0007669"/>
    <property type="project" value="TreeGrafter"/>
</dbReference>
<feature type="binding site" evidence="7">
    <location>
        <position position="86"/>
    </location>
    <ligand>
        <name>substrate</name>
    </ligand>
</feature>
<dbReference type="AlphaFoldDB" id="V2YBG8"/>
<feature type="active site" evidence="6">
    <location>
        <position position="162"/>
    </location>
</feature>
<comment type="function">
    <text evidence="5">Catalyzes the interconversion between the alpha and beta anomers from at least three hexose 6-phosphate sugars (Glc6P, Gal6P, and Man6P).</text>
</comment>
<reference evidence="8 9" key="1">
    <citation type="journal article" date="2014" name="BMC Genomics">
        <title>Genome and secretome analysis of the hemibiotrophic fungal pathogen, Moniliophthora roreri, which causes frosty pod rot disease of cacao: mechanisms of the biotrophic and necrotrophic phases.</title>
        <authorList>
            <person name="Meinhardt L.W."/>
            <person name="Costa G.G.L."/>
            <person name="Thomazella D.P.T."/>
            <person name="Teixeira P.J.P.L."/>
            <person name="Carazzolle M.F."/>
            <person name="Schuster S.C."/>
            <person name="Carlson J.E."/>
            <person name="Guiltinan M.J."/>
            <person name="Mieczkowski P."/>
            <person name="Farmer A."/>
            <person name="Ramaraj T."/>
            <person name="Crozier J."/>
            <person name="Davis R.E."/>
            <person name="Shao J."/>
            <person name="Melnick R.L."/>
            <person name="Pereira G.A.G."/>
            <person name="Bailey B.A."/>
        </authorList>
    </citation>
    <scope>NUCLEOTIDE SEQUENCE [LARGE SCALE GENOMIC DNA]</scope>
    <source>
        <strain evidence="8 9">MCA 2997</strain>
    </source>
</reference>
<feature type="binding site" evidence="7">
    <location>
        <position position="91"/>
    </location>
    <ligand>
        <name>substrate</name>
    </ligand>
</feature>
<evidence type="ECO:0000313" key="9">
    <source>
        <dbReference type="Proteomes" id="UP000017559"/>
    </source>
</evidence>
<dbReference type="EMBL" id="AWSO01000595">
    <property type="protein sequence ID" value="ESK89039.1"/>
    <property type="molecule type" value="Genomic_DNA"/>
</dbReference>
<evidence type="ECO:0000256" key="5">
    <source>
        <dbReference type="PIRNR" id="PIRNR016020"/>
    </source>
</evidence>
<feature type="binding site" evidence="7">
    <location>
        <position position="61"/>
    </location>
    <ligand>
        <name>substrate</name>
    </ligand>
</feature>
<dbReference type="InterPro" id="IPR014718">
    <property type="entry name" value="GH-type_carb-bd"/>
</dbReference>
<evidence type="ECO:0000256" key="2">
    <source>
        <dbReference type="ARBA" id="ARBA00005866"/>
    </source>
</evidence>
<protein>
    <recommendedName>
        <fullName evidence="3 5">Glucose-6-phosphate 1-epimerase</fullName>
        <ecNumber evidence="3 5">5.1.3.15</ecNumber>
    </recommendedName>
</protein>
<evidence type="ECO:0000313" key="8">
    <source>
        <dbReference type="EMBL" id="ESK89039.1"/>
    </source>
</evidence>
<evidence type="ECO:0000256" key="1">
    <source>
        <dbReference type="ARBA" id="ARBA00001096"/>
    </source>
</evidence>
<dbReference type="InterPro" id="IPR011013">
    <property type="entry name" value="Gal_mutarotase_sf_dom"/>
</dbReference>
<comment type="similarity">
    <text evidence="2 5">Belongs to the glucose-6-phosphate 1-epimerase family.</text>
</comment>
<evidence type="ECO:0000256" key="3">
    <source>
        <dbReference type="ARBA" id="ARBA00012083"/>
    </source>
</evidence>
<comment type="caution">
    <text evidence="8">The sequence shown here is derived from an EMBL/GenBank/DDBJ whole genome shotgun (WGS) entry which is preliminary data.</text>
</comment>
<dbReference type="PIRSF" id="PIRSF016020">
    <property type="entry name" value="PHexose_mutarotase"/>
    <property type="match status" value="1"/>
</dbReference>
<sequence length="290" mass="32258">MPVEKNDGLIVLRHPKGPSVEILLYGAHILSWKSGIKSNAEQTERIFLSSKAPLDGSGPVRGGIPLVFPAFGAPPHAHPEHVKLGQHGFARSEIWTFDSIVLDSESGVSVRLTLTPTPRIQEVYSRPFQLAFVVTLGDNQLSTDLHVYNPTSEPLEFQALLHNYIRCPSDAATIAPLRGKRYFDKTDREHQGLKTEMRTAVDVRKWTDNVYEDTSGSYEVTWPGGNVSIKTVNLKDLVVWNPQSEAGSKIVDMEDGGWEKYVCVEPGCVRGYVKLDGRRSWVGQQVLSLH</sequence>
<dbReference type="SUPFAM" id="SSF74650">
    <property type="entry name" value="Galactose mutarotase-like"/>
    <property type="match status" value="1"/>
</dbReference>
<dbReference type="OrthoDB" id="1659429at2759"/>
<dbReference type="GO" id="GO:0005975">
    <property type="term" value="P:carbohydrate metabolic process"/>
    <property type="evidence" value="ECO:0007669"/>
    <property type="project" value="InterPro"/>
</dbReference>
<dbReference type="CDD" id="cd09020">
    <property type="entry name" value="D-hex-6-P-epi_like"/>
    <property type="match status" value="1"/>
</dbReference>
<comment type="catalytic activity">
    <reaction evidence="1">
        <text>alpha-D-glucose 6-phosphate = beta-D-glucose 6-phosphate</text>
        <dbReference type="Rhea" id="RHEA:16249"/>
        <dbReference type="ChEBI" id="CHEBI:58225"/>
        <dbReference type="ChEBI" id="CHEBI:58247"/>
        <dbReference type="EC" id="5.1.3.15"/>
    </reaction>
</comment>